<feature type="transmembrane region" description="Helical" evidence="1">
    <location>
        <begin position="181"/>
        <end position="199"/>
    </location>
</feature>
<evidence type="ECO:0000256" key="1">
    <source>
        <dbReference type="SAM" id="Phobius"/>
    </source>
</evidence>
<accession>A0ABX9QUW6</accession>
<evidence type="ECO:0000313" key="2">
    <source>
        <dbReference type="EMBL" id="RKN14281.1"/>
    </source>
</evidence>
<keyword evidence="1" id="KW-0812">Transmembrane</keyword>
<keyword evidence="1" id="KW-1133">Transmembrane helix</keyword>
<evidence type="ECO:0000313" key="3">
    <source>
        <dbReference type="Proteomes" id="UP000271548"/>
    </source>
</evidence>
<organism evidence="2 3">
    <name type="scientific">Micromonospora musae</name>
    <dbReference type="NCBI Taxonomy" id="1894970"/>
    <lineage>
        <taxon>Bacteria</taxon>
        <taxon>Bacillati</taxon>
        <taxon>Actinomycetota</taxon>
        <taxon>Actinomycetes</taxon>
        <taxon>Micromonosporales</taxon>
        <taxon>Micromonosporaceae</taxon>
        <taxon>Micromonospora</taxon>
    </lineage>
</organism>
<dbReference type="NCBIfam" id="TIGR04222">
    <property type="entry name" value="near_uncomplex"/>
    <property type="match status" value="1"/>
</dbReference>
<dbReference type="InterPro" id="IPR026467">
    <property type="entry name" value="Ser/Gly_Cys_C_dom"/>
</dbReference>
<dbReference type="InterPro" id="IPR010916">
    <property type="entry name" value="TonB_box_CS"/>
</dbReference>
<comment type="caution">
    <text evidence="2">The sequence shown here is derived from an EMBL/GenBank/DDBJ whole genome shotgun (WGS) entry which is preliminary data.</text>
</comment>
<name>A0ABX9QUW6_9ACTN</name>
<protein>
    <submittedName>
        <fullName evidence="2">TIGR04222 domain-containing membrane protein</fullName>
    </submittedName>
</protein>
<keyword evidence="3" id="KW-1185">Reference proteome</keyword>
<feature type="transmembrane region" description="Helical" evidence="1">
    <location>
        <begin position="156"/>
        <end position="175"/>
    </location>
</feature>
<sequence>MNEFDLAASGDTWGISGPTFLRFYLAAAAVLVAVAVLHRIRLRAVGREGGRNPLDPQQAAYLNGGDTLTVHAALAGLRAVGAIDVGANHQLKATGPLPAGATPLDRAVHHAAGQRARVRELRRDQWVDRALTDLRAGLEQRGLLLSSAHRTTARRASFALFALIAIGVVRTFVGLSDSRPVGYLFLSLLPLFVVFLFLSRVPRVSRAGRQALRDLRRQHAHLAPSSAPAYATYGAVGAAAGVALFGAASLWALDPGFAEGAEIPRQAISDGGVGASGGDSGSGGDGGSCGGGSCGGGGGCGGGCGG</sequence>
<proteinExistence type="predicted"/>
<feature type="transmembrane region" description="Helical" evidence="1">
    <location>
        <begin position="20"/>
        <end position="37"/>
    </location>
</feature>
<dbReference type="PROSITE" id="PS00430">
    <property type="entry name" value="TONB_DEPENDENT_REC_1"/>
    <property type="match status" value="1"/>
</dbReference>
<dbReference type="RefSeq" id="WP_120683252.1">
    <property type="nucleotide sequence ID" value="NZ_RAZS01000014.1"/>
</dbReference>
<keyword evidence="1" id="KW-0472">Membrane</keyword>
<dbReference type="Proteomes" id="UP000271548">
    <property type="component" value="Unassembled WGS sequence"/>
</dbReference>
<reference evidence="2 3" key="1">
    <citation type="submission" date="2018-09" db="EMBL/GenBank/DDBJ databases">
        <title>Micromonospora sp. nov. MS1-9, isolated from a root of Musa sp.</title>
        <authorList>
            <person name="Kuncharoen N."/>
            <person name="Kudo T."/>
            <person name="Ohkuma M."/>
            <person name="Yuki M."/>
            <person name="Tanasupawat S."/>
        </authorList>
    </citation>
    <scope>NUCLEOTIDE SEQUENCE [LARGE SCALE GENOMIC DNA]</scope>
    <source>
        <strain evidence="2 3">NGC1-4</strain>
    </source>
</reference>
<dbReference type="EMBL" id="RAZS01000014">
    <property type="protein sequence ID" value="RKN14281.1"/>
    <property type="molecule type" value="Genomic_DNA"/>
</dbReference>
<gene>
    <name evidence="2" type="ORF">D7147_28770</name>
</gene>